<dbReference type="Proteomes" id="UP000294650">
    <property type="component" value="Unassembled WGS sequence"/>
</dbReference>
<dbReference type="OrthoDB" id="9790889at2"/>
<dbReference type="Gene3D" id="3.40.830.10">
    <property type="entry name" value="LigB-like"/>
    <property type="match status" value="1"/>
</dbReference>
<comment type="caution">
    <text evidence="7">The sequence shown here is derived from an EMBL/GenBank/DDBJ whole genome shotgun (WGS) entry which is preliminary data.</text>
</comment>
<dbReference type="PIRSF" id="PIRSF006157">
    <property type="entry name" value="Doxgns_DODA"/>
    <property type="match status" value="1"/>
</dbReference>
<comment type="similarity">
    <text evidence="2">Belongs to the DODA-type extradiol aromatic ring-opening dioxygenase family.</text>
</comment>
<dbReference type="EMBL" id="SMAN01000025">
    <property type="protein sequence ID" value="TCT18026.1"/>
    <property type="molecule type" value="Genomic_DNA"/>
</dbReference>
<dbReference type="PANTHER" id="PTHR30096">
    <property type="entry name" value="4,5-DOPA DIOXYGENASE EXTRADIOL-LIKE PROTEIN"/>
    <property type="match status" value="1"/>
</dbReference>
<dbReference type="RefSeq" id="WP_132372853.1">
    <property type="nucleotide sequence ID" value="NZ_SMAN01000025.1"/>
</dbReference>
<dbReference type="InterPro" id="IPR004183">
    <property type="entry name" value="Xdiol_dOase_suB"/>
</dbReference>
<evidence type="ECO:0000256" key="3">
    <source>
        <dbReference type="ARBA" id="ARBA00022723"/>
    </source>
</evidence>
<dbReference type="SUPFAM" id="SSF53213">
    <property type="entry name" value="LigB-like"/>
    <property type="match status" value="1"/>
</dbReference>
<evidence type="ECO:0000313" key="7">
    <source>
        <dbReference type="EMBL" id="TCT18026.1"/>
    </source>
</evidence>
<organism evidence="7 8">
    <name type="scientific">Melghiribacillus thermohalophilus</name>
    <dbReference type="NCBI Taxonomy" id="1324956"/>
    <lineage>
        <taxon>Bacteria</taxon>
        <taxon>Bacillati</taxon>
        <taxon>Bacillota</taxon>
        <taxon>Bacilli</taxon>
        <taxon>Bacillales</taxon>
        <taxon>Bacillaceae</taxon>
        <taxon>Melghiribacillus</taxon>
    </lineage>
</organism>
<evidence type="ECO:0000259" key="6">
    <source>
        <dbReference type="Pfam" id="PF02900"/>
    </source>
</evidence>
<keyword evidence="8" id="KW-1185">Reference proteome</keyword>
<dbReference type="GO" id="GO:0008270">
    <property type="term" value="F:zinc ion binding"/>
    <property type="evidence" value="ECO:0007669"/>
    <property type="project" value="InterPro"/>
</dbReference>
<dbReference type="PANTHER" id="PTHR30096:SF0">
    <property type="entry name" value="4,5-DOPA DIOXYGENASE EXTRADIOL-LIKE PROTEIN"/>
    <property type="match status" value="1"/>
</dbReference>
<keyword evidence="5" id="KW-0560">Oxidoreductase</keyword>
<evidence type="ECO:0000256" key="1">
    <source>
        <dbReference type="ARBA" id="ARBA00001947"/>
    </source>
</evidence>
<evidence type="ECO:0000256" key="5">
    <source>
        <dbReference type="ARBA" id="ARBA00023002"/>
    </source>
</evidence>
<accession>A0A4R3MT75</accession>
<keyword evidence="3" id="KW-0479">Metal-binding</keyword>
<name>A0A4R3MT75_9BACI</name>
<sequence>MKSVFISHGAPTIALEQNEFTRTLQRFGATYKPEAILIFSAHYERPSLHITYTDEPYETIHDFGGFSEHLYQLTYPARGSKKIADQIVEAFKAHQIPVKKDGLTGLDHGSWTVLKHLYPEANIPVIQLSVNPFLNFKKQYETGHALSELHDQNYLVVGSGATVHNLRLLEWEKQTPDEWAVEFDDWLLDRLKLHHTEKLFRLMELAPYASRAVPRAEHFVPILLAFGAAGESSRPEVLHRHYEFGNLSYLFVEFC</sequence>
<proteinExistence type="inferred from homology"/>
<evidence type="ECO:0000256" key="2">
    <source>
        <dbReference type="ARBA" id="ARBA00007581"/>
    </source>
</evidence>
<protein>
    <submittedName>
        <fullName evidence="7">4,5-DOPA dioxygenase extradiol</fullName>
    </submittedName>
</protein>
<keyword evidence="7" id="KW-0223">Dioxygenase</keyword>
<reference evidence="7 8" key="1">
    <citation type="submission" date="2019-03" db="EMBL/GenBank/DDBJ databases">
        <title>Genomic Encyclopedia of Type Strains, Phase IV (KMG-IV): sequencing the most valuable type-strain genomes for metagenomic binning, comparative biology and taxonomic classification.</title>
        <authorList>
            <person name="Goeker M."/>
        </authorList>
    </citation>
    <scope>NUCLEOTIDE SEQUENCE [LARGE SCALE GENOMIC DNA]</scope>
    <source>
        <strain evidence="7 8">DSM 25894</strain>
    </source>
</reference>
<gene>
    <name evidence="7" type="ORF">EDD68_12537</name>
</gene>
<dbReference type="Pfam" id="PF02900">
    <property type="entry name" value="LigB"/>
    <property type="match status" value="1"/>
</dbReference>
<evidence type="ECO:0000313" key="8">
    <source>
        <dbReference type="Proteomes" id="UP000294650"/>
    </source>
</evidence>
<evidence type="ECO:0000256" key="4">
    <source>
        <dbReference type="ARBA" id="ARBA00022833"/>
    </source>
</evidence>
<dbReference type="InterPro" id="IPR014436">
    <property type="entry name" value="Extradiol_dOase_DODA"/>
</dbReference>
<dbReference type="GO" id="GO:0016702">
    <property type="term" value="F:oxidoreductase activity, acting on single donors with incorporation of molecular oxygen, incorporation of two atoms of oxygen"/>
    <property type="evidence" value="ECO:0007669"/>
    <property type="project" value="UniProtKB-ARBA"/>
</dbReference>
<dbReference type="CDD" id="cd07363">
    <property type="entry name" value="45_DOPA_Dioxygenase"/>
    <property type="match status" value="1"/>
</dbReference>
<feature type="domain" description="Extradiol ring-cleavage dioxygenase class III enzyme subunit B" evidence="6">
    <location>
        <begin position="19"/>
        <end position="248"/>
    </location>
</feature>
<dbReference type="GO" id="GO:0008198">
    <property type="term" value="F:ferrous iron binding"/>
    <property type="evidence" value="ECO:0007669"/>
    <property type="project" value="InterPro"/>
</dbReference>
<keyword evidence="4" id="KW-0862">Zinc</keyword>
<comment type="cofactor">
    <cofactor evidence="1">
        <name>Zn(2+)</name>
        <dbReference type="ChEBI" id="CHEBI:29105"/>
    </cofactor>
</comment>
<dbReference type="AlphaFoldDB" id="A0A4R3MT75"/>